<dbReference type="Gene3D" id="3.40.630.30">
    <property type="match status" value="1"/>
</dbReference>
<dbReference type="Proteomes" id="UP000052015">
    <property type="component" value="Unassembled WGS sequence"/>
</dbReference>
<dbReference type="InterPro" id="IPR016181">
    <property type="entry name" value="Acyl_CoA_acyltransferase"/>
</dbReference>
<dbReference type="STRING" id="908809.ABG79_00299"/>
<dbReference type="PROSITE" id="PS51186">
    <property type="entry name" value="GNAT"/>
    <property type="match status" value="1"/>
</dbReference>
<accession>A0A0R3JX87</accession>
<organism evidence="2 3">
    <name type="scientific">Caloramator mitchellensis</name>
    <dbReference type="NCBI Taxonomy" id="908809"/>
    <lineage>
        <taxon>Bacteria</taxon>
        <taxon>Bacillati</taxon>
        <taxon>Bacillota</taxon>
        <taxon>Clostridia</taxon>
        <taxon>Eubacteriales</taxon>
        <taxon>Clostridiaceae</taxon>
        <taxon>Caloramator</taxon>
    </lineage>
</organism>
<gene>
    <name evidence="2" type="ORF">ABG79_00299</name>
</gene>
<name>A0A0R3JX87_CALMK</name>
<comment type="caution">
    <text evidence="2">The sequence shown here is derived from an EMBL/GenBank/DDBJ whole genome shotgun (WGS) entry which is preliminary data.</text>
</comment>
<sequence>MLPIEILIEDYNIQNLNSDNLKDVYQLIVSDKTNLNVIGHENNYDFDFEKLHERYVETLINTFEYFCGIFYSKELIGIIKGRLENKNNLENWFLTYILKDTFRNKGIGSILLNSFEEHISINFGVERFFAVISSENKQSKNFWIKNGYKFERESYYLKINNKPAQIYYKYKKE</sequence>
<protein>
    <recommendedName>
        <fullName evidence="1">N-acetyltransferase domain-containing protein</fullName>
    </recommendedName>
</protein>
<dbReference type="Pfam" id="PF00583">
    <property type="entry name" value="Acetyltransf_1"/>
    <property type="match status" value="1"/>
</dbReference>
<dbReference type="OrthoDB" id="1952641at2"/>
<evidence type="ECO:0000259" key="1">
    <source>
        <dbReference type="PROSITE" id="PS51186"/>
    </source>
</evidence>
<feature type="domain" description="N-acetyltransferase" evidence="1">
    <location>
        <begin position="11"/>
        <end position="173"/>
    </location>
</feature>
<evidence type="ECO:0000313" key="3">
    <source>
        <dbReference type="Proteomes" id="UP000052015"/>
    </source>
</evidence>
<keyword evidence="3" id="KW-1185">Reference proteome</keyword>
<reference evidence="2 3" key="1">
    <citation type="submission" date="2015-09" db="EMBL/GenBank/DDBJ databases">
        <title>Draft genome sequence of a Caloramator mitchellensis, a moderate thermophile from the Great Artesian Basin of Australia.</title>
        <authorList>
            <person name="Patel B.K."/>
        </authorList>
    </citation>
    <scope>NUCLEOTIDE SEQUENCE [LARGE SCALE GENOMIC DNA]</scope>
    <source>
        <strain evidence="2 3">VF08</strain>
    </source>
</reference>
<dbReference type="InterPro" id="IPR000182">
    <property type="entry name" value="GNAT_dom"/>
</dbReference>
<dbReference type="RefSeq" id="WP_057976374.1">
    <property type="nucleotide sequence ID" value="NZ_LKHP01000001.1"/>
</dbReference>
<dbReference type="AlphaFoldDB" id="A0A0R3JX87"/>
<proteinExistence type="predicted"/>
<dbReference type="GO" id="GO:0016747">
    <property type="term" value="F:acyltransferase activity, transferring groups other than amino-acyl groups"/>
    <property type="evidence" value="ECO:0007669"/>
    <property type="project" value="InterPro"/>
</dbReference>
<dbReference type="SUPFAM" id="SSF55729">
    <property type="entry name" value="Acyl-CoA N-acyltransferases (Nat)"/>
    <property type="match status" value="1"/>
</dbReference>
<evidence type="ECO:0000313" key="2">
    <source>
        <dbReference type="EMBL" id="KRQ88129.1"/>
    </source>
</evidence>
<dbReference type="EMBL" id="LKHP01000001">
    <property type="protein sequence ID" value="KRQ88129.1"/>
    <property type="molecule type" value="Genomic_DNA"/>
</dbReference>